<name>A0A8S5UC99_9CAUD</name>
<reference evidence="1" key="1">
    <citation type="journal article" date="2021" name="Proc. Natl. Acad. Sci. U.S.A.">
        <title>A Catalog of Tens of Thousands of Viruses from Human Metagenomes Reveals Hidden Associations with Chronic Diseases.</title>
        <authorList>
            <person name="Tisza M.J."/>
            <person name="Buck C.B."/>
        </authorList>
    </citation>
    <scope>NUCLEOTIDE SEQUENCE</scope>
    <source>
        <strain evidence="1">CtZkC8</strain>
    </source>
</reference>
<proteinExistence type="predicted"/>
<sequence length="100" mass="11728">MYFPAADQRSFGEYIVLIVITVYEPGWGSNNLRTFTINKGVQFEIVDEYKNKEEEDLQLGETVEYDGYKFESKKVLAKYKREAPNGYHKVVEIYKSKIDD</sequence>
<evidence type="ECO:0000313" key="1">
    <source>
        <dbReference type="EMBL" id="DAF92026.1"/>
    </source>
</evidence>
<organism evidence="1">
    <name type="scientific">Podoviridae sp. ctZkC8</name>
    <dbReference type="NCBI Taxonomy" id="2825259"/>
    <lineage>
        <taxon>Viruses</taxon>
        <taxon>Duplodnaviria</taxon>
        <taxon>Heunggongvirae</taxon>
        <taxon>Uroviricota</taxon>
        <taxon>Caudoviricetes</taxon>
    </lineage>
</organism>
<protein>
    <submittedName>
        <fullName evidence="1">Uncharacterized protein</fullName>
    </submittedName>
</protein>
<accession>A0A8S5UC99</accession>
<dbReference type="EMBL" id="BK016062">
    <property type="protein sequence ID" value="DAF92026.1"/>
    <property type="molecule type" value="Genomic_DNA"/>
</dbReference>